<proteinExistence type="predicted"/>
<reference evidence="1" key="2">
    <citation type="journal article" date="2015" name="Data Brief">
        <title>Shoot transcriptome of the giant reed, Arundo donax.</title>
        <authorList>
            <person name="Barrero R.A."/>
            <person name="Guerrero F.D."/>
            <person name="Moolhuijzen P."/>
            <person name="Goolsby J.A."/>
            <person name="Tidwell J."/>
            <person name="Bellgard S.E."/>
            <person name="Bellgard M.I."/>
        </authorList>
    </citation>
    <scope>NUCLEOTIDE SEQUENCE</scope>
    <source>
        <tissue evidence="1">Shoot tissue taken approximately 20 cm above the soil surface</tissue>
    </source>
</reference>
<dbReference type="EMBL" id="GBRH01232615">
    <property type="protein sequence ID" value="JAD65280.1"/>
    <property type="molecule type" value="Transcribed_RNA"/>
</dbReference>
<evidence type="ECO:0000313" key="1">
    <source>
        <dbReference type="EMBL" id="JAD65280.1"/>
    </source>
</evidence>
<name>A0A0A9BVT1_ARUDO</name>
<accession>A0A0A9BVT1</accession>
<dbReference type="AlphaFoldDB" id="A0A0A9BVT1"/>
<reference evidence="1" key="1">
    <citation type="submission" date="2014-09" db="EMBL/GenBank/DDBJ databases">
        <authorList>
            <person name="Magalhaes I.L.F."/>
            <person name="Oliveira U."/>
            <person name="Santos F.R."/>
            <person name="Vidigal T.H.D.A."/>
            <person name="Brescovit A.D."/>
            <person name="Santos A.J."/>
        </authorList>
    </citation>
    <scope>NUCLEOTIDE SEQUENCE</scope>
    <source>
        <tissue evidence="1">Shoot tissue taken approximately 20 cm above the soil surface</tissue>
    </source>
</reference>
<sequence>MNSLTVVLYGSKYLIISMITCIPREHAVFFLLKKCQVSETGSTTSPQT</sequence>
<protein>
    <submittedName>
        <fullName evidence="1">Uncharacterized protein</fullName>
    </submittedName>
</protein>
<organism evidence="1">
    <name type="scientific">Arundo donax</name>
    <name type="common">Giant reed</name>
    <name type="synonym">Donax arundinaceus</name>
    <dbReference type="NCBI Taxonomy" id="35708"/>
    <lineage>
        <taxon>Eukaryota</taxon>
        <taxon>Viridiplantae</taxon>
        <taxon>Streptophyta</taxon>
        <taxon>Embryophyta</taxon>
        <taxon>Tracheophyta</taxon>
        <taxon>Spermatophyta</taxon>
        <taxon>Magnoliopsida</taxon>
        <taxon>Liliopsida</taxon>
        <taxon>Poales</taxon>
        <taxon>Poaceae</taxon>
        <taxon>PACMAD clade</taxon>
        <taxon>Arundinoideae</taxon>
        <taxon>Arundineae</taxon>
        <taxon>Arundo</taxon>
    </lineage>
</organism>